<evidence type="ECO:0000313" key="1">
    <source>
        <dbReference type="EMBL" id="GFY32540.1"/>
    </source>
</evidence>
<proteinExistence type="predicted"/>
<dbReference type="EMBL" id="BMAU01021402">
    <property type="protein sequence ID" value="GFY32540.1"/>
    <property type="molecule type" value="Genomic_DNA"/>
</dbReference>
<sequence length="74" mass="8679">MIEMTVICVARKKMKIVLKIDAKDRWKLQEKSAGVIEREISAFLHKFLEESRGYRTRQCGQNGHQIGRQLDHPK</sequence>
<evidence type="ECO:0000313" key="2">
    <source>
        <dbReference type="Proteomes" id="UP000887159"/>
    </source>
</evidence>
<name>A0A8X6WCX4_TRICX</name>
<accession>A0A8X6WCX4</accession>
<dbReference type="Proteomes" id="UP000887159">
    <property type="component" value="Unassembled WGS sequence"/>
</dbReference>
<keyword evidence="2" id="KW-1185">Reference proteome</keyword>
<gene>
    <name evidence="1" type="ORF">TNCV_3560481</name>
</gene>
<protein>
    <submittedName>
        <fullName evidence="1">Uncharacterized protein</fullName>
    </submittedName>
</protein>
<comment type="caution">
    <text evidence="1">The sequence shown here is derived from an EMBL/GenBank/DDBJ whole genome shotgun (WGS) entry which is preliminary data.</text>
</comment>
<organism evidence="1 2">
    <name type="scientific">Trichonephila clavipes</name>
    <name type="common">Golden silk orbweaver</name>
    <name type="synonym">Nephila clavipes</name>
    <dbReference type="NCBI Taxonomy" id="2585209"/>
    <lineage>
        <taxon>Eukaryota</taxon>
        <taxon>Metazoa</taxon>
        <taxon>Ecdysozoa</taxon>
        <taxon>Arthropoda</taxon>
        <taxon>Chelicerata</taxon>
        <taxon>Arachnida</taxon>
        <taxon>Araneae</taxon>
        <taxon>Araneomorphae</taxon>
        <taxon>Entelegynae</taxon>
        <taxon>Araneoidea</taxon>
        <taxon>Nephilidae</taxon>
        <taxon>Trichonephila</taxon>
    </lineage>
</organism>
<reference evidence="1" key="1">
    <citation type="submission" date="2020-08" db="EMBL/GenBank/DDBJ databases">
        <title>Multicomponent nature underlies the extraordinary mechanical properties of spider dragline silk.</title>
        <authorList>
            <person name="Kono N."/>
            <person name="Nakamura H."/>
            <person name="Mori M."/>
            <person name="Yoshida Y."/>
            <person name="Ohtoshi R."/>
            <person name="Malay A.D."/>
            <person name="Moran D.A.P."/>
            <person name="Tomita M."/>
            <person name="Numata K."/>
            <person name="Arakawa K."/>
        </authorList>
    </citation>
    <scope>NUCLEOTIDE SEQUENCE</scope>
</reference>
<dbReference type="AlphaFoldDB" id="A0A8X6WCX4"/>